<organism evidence="3 4">
    <name type="scientific">Leifsonia shinshuensis</name>
    <dbReference type="NCBI Taxonomy" id="150026"/>
    <lineage>
        <taxon>Bacteria</taxon>
        <taxon>Bacillati</taxon>
        <taxon>Actinomycetota</taxon>
        <taxon>Actinomycetes</taxon>
        <taxon>Micrococcales</taxon>
        <taxon>Microbacteriaceae</taxon>
        <taxon>Leifsonia</taxon>
    </lineage>
</organism>
<protein>
    <submittedName>
        <fullName evidence="3">Polyketide cyclase</fullName>
    </submittedName>
</protein>
<accession>A0A7G6YEE9</accession>
<name>A0A7G6YEE9_9MICO</name>
<evidence type="ECO:0000259" key="2">
    <source>
        <dbReference type="Pfam" id="PF08327"/>
    </source>
</evidence>
<dbReference type="Proteomes" id="UP000515511">
    <property type="component" value="Chromosome"/>
</dbReference>
<dbReference type="AlphaFoldDB" id="A0A7G6YEE9"/>
<evidence type="ECO:0000256" key="1">
    <source>
        <dbReference type="ARBA" id="ARBA00006817"/>
    </source>
</evidence>
<proteinExistence type="inferred from homology"/>
<gene>
    <name evidence="3" type="ORF">F1C12_18250</name>
</gene>
<feature type="domain" description="Activator of Hsp90 ATPase homologue 1/2-like C-terminal" evidence="2">
    <location>
        <begin position="19"/>
        <end position="149"/>
    </location>
</feature>
<dbReference type="EMBL" id="CP043641">
    <property type="protein sequence ID" value="QNE36864.1"/>
    <property type="molecule type" value="Genomic_DNA"/>
</dbReference>
<dbReference type="SUPFAM" id="SSF55961">
    <property type="entry name" value="Bet v1-like"/>
    <property type="match status" value="1"/>
</dbReference>
<dbReference type="Pfam" id="PF08327">
    <property type="entry name" value="AHSA1"/>
    <property type="match status" value="1"/>
</dbReference>
<dbReference type="InterPro" id="IPR023393">
    <property type="entry name" value="START-like_dom_sf"/>
</dbReference>
<comment type="similarity">
    <text evidence="1">Belongs to the AHA1 family.</text>
</comment>
<reference evidence="4" key="1">
    <citation type="submission" date="2019-09" db="EMBL/GenBank/DDBJ databases">
        <title>Antimicrobial potential of Antarctic Bacteria.</title>
        <authorList>
            <person name="Benaud N."/>
            <person name="Edwards R.J."/>
            <person name="Ferrari B.C."/>
        </authorList>
    </citation>
    <scope>NUCLEOTIDE SEQUENCE [LARGE SCALE GENOMIC DNA]</scope>
    <source>
        <strain evidence="4">INR9</strain>
    </source>
</reference>
<dbReference type="CDD" id="cd08900">
    <property type="entry name" value="SRPBCC_CalC_Aha1-like_7"/>
    <property type="match status" value="1"/>
</dbReference>
<dbReference type="KEGG" id="lse:F1C12_18250"/>
<evidence type="ECO:0000313" key="4">
    <source>
        <dbReference type="Proteomes" id="UP000515511"/>
    </source>
</evidence>
<evidence type="ECO:0000313" key="3">
    <source>
        <dbReference type="EMBL" id="QNE36864.1"/>
    </source>
</evidence>
<dbReference type="RefSeq" id="WP_185276291.1">
    <property type="nucleotide sequence ID" value="NZ_CP043641.1"/>
</dbReference>
<dbReference type="InterPro" id="IPR013538">
    <property type="entry name" value="ASHA1/2-like_C"/>
</dbReference>
<sequence>MSNHSTKHDTMVLERVYPAEVARVFAAWTDPAAKRLWFTGGDGEGEYSLDFRVGGREFSRATLADGGDVYTYDALYVDIVPEHRIVYTNHMLRNSDRISVSLTSVEFAAVPEGTRLTLTEHGVYLDDLDQPEYRRQGIAEQLDAIASVLSGGEG</sequence>
<dbReference type="Gene3D" id="3.30.530.20">
    <property type="match status" value="1"/>
</dbReference>